<evidence type="ECO:0000313" key="2">
    <source>
        <dbReference type="Proteomes" id="UP000019277"/>
    </source>
</evidence>
<proteinExistence type="predicted"/>
<dbReference type="RefSeq" id="WP_035287160.1">
    <property type="nucleotide sequence ID" value="NZ_AYXG01000201.1"/>
</dbReference>
<dbReference type="OrthoDB" id="4546793at2"/>
<reference evidence="1 2" key="1">
    <citation type="journal article" date="2014" name="Genome Announc.">
        <title>Draft Genome Sequence of the Antitrypanosomally Active Sponge-Associated Bacterium Actinokineospora sp. Strain EG49.</title>
        <authorList>
            <person name="Harjes J."/>
            <person name="Ryu T."/>
            <person name="Abdelmohsen U.R."/>
            <person name="Moitinho-Silva L."/>
            <person name="Horn H."/>
            <person name="Ravasi T."/>
            <person name="Hentschel U."/>
        </authorList>
    </citation>
    <scope>NUCLEOTIDE SEQUENCE [LARGE SCALE GENOMIC DNA]</scope>
    <source>
        <strain evidence="1 2">EG49</strain>
    </source>
</reference>
<comment type="caution">
    <text evidence="1">The sequence shown here is derived from an EMBL/GenBank/DDBJ whole genome shotgun (WGS) entry which is preliminary data.</text>
</comment>
<dbReference type="eggNOG" id="ENOG50325PA">
    <property type="taxonomic scope" value="Bacteria"/>
</dbReference>
<dbReference type="EMBL" id="AYXG01000201">
    <property type="protein sequence ID" value="EWC59539.1"/>
    <property type="molecule type" value="Genomic_DNA"/>
</dbReference>
<gene>
    <name evidence="1" type="ORF">UO65_5170</name>
</gene>
<sequence>MDELVGKTIRRVRRVHYVDPSGEPDTGSGFIELSADDGFVALFDSGADGESIRVEAREWVDPFTEPLTDENREFVRRHGKWTVFDRSAAAGYAQVVGNTVVAVHLTRAAEKVVGLDIVLDRCFVSLEVRADELRVLISVL</sequence>
<evidence type="ECO:0000313" key="1">
    <source>
        <dbReference type="EMBL" id="EWC59539.1"/>
    </source>
</evidence>
<name>W7IZP4_9PSEU</name>
<dbReference type="Proteomes" id="UP000019277">
    <property type="component" value="Unassembled WGS sequence"/>
</dbReference>
<keyword evidence="2" id="KW-1185">Reference proteome</keyword>
<organism evidence="1 2">
    <name type="scientific">Actinokineospora spheciospongiae</name>
    <dbReference type="NCBI Taxonomy" id="909613"/>
    <lineage>
        <taxon>Bacteria</taxon>
        <taxon>Bacillati</taxon>
        <taxon>Actinomycetota</taxon>
        <taxon>Actinomycetes</taxon>
        <taxon>Pseudonocardiales</taxon>
        <taxon>Pseudonocardiaceae</taxon>
        <taxon>Actinokineospora</taxon>
    </lineage>
</organism>
<accession>W7IZP4</accession>
<accession>A0A8E3BDX2</accession>
<dbReference type="AlphaFoldDB" id="W7IZP4"/>
<protein>
    <submittedName>
        <fullName evidence="1">Uncharacterized protein</fullName>
    </submittedName>
</protein>